<dbReference type="Pfam" id="PF02954">
    <property type="entry name" value="HTH_8"/>
    <property type="match status" value="1"/>
</dbReference>
<gene>
    <name evidence="2" type="ORF">ENO59_04100</name>
</gene>
<dbReference type="PRINTS" id="PR01590">
    <property type="entry name" value="HTHFIS"/>
</dbReference>
<accession>A0A7V2AZU6</accession>
<proteinExistence type="predicted"/>
<evidence type="ECO:0000259" key="1">
    <source>
        <dbReference type="Pfam" id="PF02954"/>
    </source>
</evidence>
<organism evidence="2">
    <name type="scientific">Rhodothermus marinus</name>
    <name type="common">Rhodothermus obamensis</name>
    <dbReference type="NCBI Taxonomy" id="29549"/>
    <lineage>
        <taxon>Bacteria</taxon>
        <taxon>Pseudomonadati</taxon>
        <taxon>Rhodothermota</taxon>
        <taxon>Rhodothermia</taxon>
        <taxon>Rhodothermales</taxon>
        <taxon>Rhodothermaceae</taxon>
        <taxon>Rhodothermus</taxon>
    </lineage>
</organism>
<dbReference type="Gene3D" id="1.10.10.60">
    <property type="entry name" value="Homeodomain-like"/>
    <property type="match status" value="1"/>
</dbReference>
<reference evidence="2" key="1">
    <citation type="journal article" date="2020" name="mSystems">
        <title>Genome- and Community-Level Interaction Insights into Carbon Utilization and Element Cycling Functions of Hydrothermarchaeota in Hydrothermal Sediment.</title>
        <authorList>
            <person name="Zhou Z."/>
            <person name="Liu Y."/>
            <person name="Xu W."/>
            <person name="Pan J."/>
            <person name="Luo Z.H."/>
            <person name="Li M."/>
        </authorList>
    </citation>
    <scope>NUCLEOTIDE SEQUENCE [LARGE SCALE GENOMIC DNA]</scope>
    <source>
        <strain evidence="2">SpSt-143</strain>
    </source>
</reference>
<dbReference type="InterPro" id="IPR009057">
    <property type="entry name" value="Homeodomain-like_sf"/>
</dbReference>
<feature type="domain" description="DNA binding HTH" evidence="1">
    <location>
        <begin position="30"/>
        <end position="61"/>
    </location>
</feature>
<dbReference type="GO" id="GO:0043565">
    <property type="term" value="F:sequence-specific DNA binding"/>
    <property type="evidence" value="ECO:0007669"/>
    <property type="project" value="InterPro"/>
</dbReference>
<dbReference type="EMBL" id="DSGB01000004">
    <property type="protein sequence ID" value="HER95685.1"/>
    <property type="molecule type" value="Genomic_DNA"/>
</dbReference>
<comment type="caution">
    <text evidence="2">The sequence shown here is derived from an EMBL/GenBank/DDBJ whole genome shotgun (WGS) entry which is preliminary data.</text>
</comment>
<dbReference type="InterPro" id="IPR002197">
    <property type="entry name" value="HTH_Fis"/>
</dbReference>
<sequence>MPHLGAGRTPEEGRALGLREMKRRLKQKDIEKALRIASGNVTEAADRLGVPRSTLYRRIKQSKRLQEVLEECREVLIDEAEAALTRRVRQGNMSAITFVLKTLGRTRGYVERQEIEHTGLHELNVHVHIVRPEDAAD</sequence>
<protein>
    <recommendedName>
        <fullName evidence="1">DNA binding HTH domain-containing protein</fullName>
    </recommendedName>
</protein>
<name>A0A7V2AZU6_RHOMR</name>
<evidence type="ECO:0000313" key="2">
    <source>
        <dbReference type="EMBL" id="HER95685.1"/>
    </source>
</evidence>
<dbReference type="AlphaFoldDB" id="A0A7V2AZU6"/>
<dbReference type="SUPFAM" id="SSF46689">
    <property type="entry name" value="Homeodomain-like"/>
    <property type="match status" value="1"/>
</dbReference>